<dbReference type="InterPro" id="IPR036188">
    <property type="entry name" value="FAD/NAD-bd_sf"/>
</dbReference>
<feature type="domain" description="Dipicolinate synthase subunit A N-terminal" evidence="2">
    <location>
        <begin position="8"/>
        <end position="122"/>
    </location>
</feature>
<dbReference type="EMBL" id="PEBV01000006">
    <property type="protein sequence ID" value="PTQ54126.1"/>
    <property type="molecule type" value="Genomic_DNA"/>
</dbReference>
<dbReference type="NCBIfam" id="NF006162">
    <property type="entry name" value="PRK08306.1"/>
    <property type="match status" value="1"/>
</dbReference>
<gene>
    <name evidence="3" type="ORF">HSCHL_0770</name>
</gene>
<reference evidence="3 4" key="1">
    <citation type="submission" date="2017-08" db="EMBL/GenBank/DDBJ databases">
        <title>Burning lignite coal seam in the remote Altai Mountains harbors a hydrogen-driven thermophilic microbial community.</title>
        <authorList>
            <person name="Kadnikov V.V."/>
            <person name="Mardanov A.V."/>
            <person name="Ivasenko D."/>
            <person name="Beletsky A.V."/>
            <person name="Karnachuk O.V."/>
            <person name="Ravin N.V."/>
        </authorList>
    </citation>
    <scope>NUCLEOTIDE SEQUENCE [LARGE SCALE GENOMIC DNA]</scope>
    <source>
        <strain evidence="3">AL33</strain>
    </source>
</reference>
<dbReference type="Gene3D" id="3.40.50.720">
    <property type="entry name" value="NAD(P)-binding Rossmann-like Domain"/>
    <property type="match status" value="2"/>
</dbReference>
<dbReference type="Pfam" id="PF16924">
    <property type="entry name" value="DpaA_N"/>
    <property type="match status" value="1"/>
</dbReference>
<dbReference type="GO" id="GO:0051287">
    <property type="term" value="F:NAD binding"/>
    <property type="evidence" value="ECO:0007669"/>
    <property type="project" value="InterPro"/>
</dbReference>
<dbReference type="InterPro" id="IPR036291">
    <property type="entry name" value="NAD(P)-bd_dom_sf"/>
</dbReference>
<dbReference type="InterPro" id="IPR006140">
    <property type="entry name" value="D-isomer_DH_NAD-bd"/>
</dbReference>
<organism evidence="3 4">
    <name type="scientific">Hydrogenibacillus schlegelii</name>
    <name type="common">Bacillus schlegelii</name>
    <dbReference type="NCBI Taxonomy" id="1484"/>
    <lineage>
        <taxon>Bacteria</taxon>
        <taxon>Bacillati</taxon>
        <taxon>Bacillota</taxon>
        <taxon>Bacilli</taxon>
        <taxon>Bacillales</taxon>
        <taxon>Bacillales Family X. Incertae Sedis</taxon>
        <taxon>Hydrogenibacillus</taxon>
    </lineage>
</organism>
<evidence type="ECO:0000313" key="3">
    <source>
        <dbReference type="EMBL" id="PTQ54126.1"/>
    </source>
</evidence>
<evidence type="ECO:0000313" key="4">
    <source>
        <dbReference type="Proteomes" id="UP000244180"/>
    </source>
</evidence>
<dbReference type="SUPFAM" id="SSF51735">
    <property type="entry name" value="NAD(P)-binding Rossmann-fold domains"/>
    <property type="match status" value="1"/>
</dbReference>
<name>A0A2T5GD58_HYDSH</name>
<evidence type="ECO:0000259" key="2">
    <source>
        <dbReference type="Pfam" id="PF16924"/>
    </source>
</evidence>
<dbReference type="NCBIfam" id="TIGR02853">
    <property type="entry name" value="spore_dpaA"/>
    <property type="match status" value="1"/>
</dbReference>
<comment type="caution">
    <text evidence="3">The sequence shown here is derived from an EMBL/GenBank/DDBJ whole genome shotgun (WGS) entry which is preliminary data.</text>
</comment>
<dbReference type="Pfam" id="PF02826">
    <property type="entry name" value="2-Hacid_dh_C"/>
    <property type="match status" value="1"/>
</dbReference>
<sequence>MLLTGKRVLIVGGDARQLTIARTLVERDAAVCLAGYENLHAPLPGTRLVDLAPETLAGFDAVIFPAKGIGEDGAVESLFSPKPLLLREAHFRALRGAVLYTGIAGPYLREQAMKFGLPLVVLFDRDDVAILNAVPTAEGAIMFAIQHTDITLHGSDAAVIGFGRVGMTLAPRLRALGARVRVFARQPEALARAYEMGLEPLDLGALRSEIRPVDLVFNTVPAPILTADVLAEMKPSAFILDLASAPGGTDFLFAEKRGIRALLAPSLPGLVAPKTAGKILADVLTRLIAAQKP</sequence>
<accession>A0A2T5GD58</accession>
<dbReference type="SUPFAM" id="SSF51905">
    <property type="entry name" value="FAD/NAD(P)-binding domain"/>
    <property type="match status" value="1"/>
</dbReference>
<protein>
    <submittedName>
        <fullName evidence="3">Dipicolinate synthase subunit A</fullName>
    </submittedName>
</protein>
<dbReference type="Proteomes" id="UP000244180">
    <property type="component" value="Unassembled WGS sequence"/>
</dbReference>
<evidence type="ECO:0000259" key="1">
    <source>
        <dbReference type="Pfam" id="PF02826"/>
    </source>
</evidence>
<feature type="domain" description="D-isomer specific 2-hydroxyacid dehydrogenase NAD-binding" evidence="1">
    <location>
        <begin position="150"/>
        <end position="243"/>
    </location>
</feature>
<proteinExistence type="predicted"/>
<dbReference type="InterPro" id="IPR031629">
    <property type="entry name" value="DpaA_N"/>
</dbReference>
<dbReference type="InterPro" id="IPR014215">
    <property type="entry name" value="Dipicolinic_acid_synth_A"/>
</dbReference>
<dbReference type="AlphaFoldDB" id="A0A2T5GD58"/>